<dbReference type="Proteomes" id="UP000814140">
    <property type="component" value="Unassembled WGS sequence"/>
</dbReference>
<keyword evidence="2" id="KW-1185">Reference proteome</keyword>
<name>A0ACB8SQH6_9AGAM</name>
<dbReference type="EMBL" id="MU277240">
    <property type="protein sequence ID" value="KAI0058021.1"/>
    <property type="molecule type" value="Genomic_DNA"/>
</dbReference>
<sequence length="538" mass="60083">MHSALYSLLEYRNSCAPINRLPAEVLARIFSYAAAPGARQKTMASGHGSPTQHDLGWIRHTFVCRKWRHVALDHATLWVNVDFALGYRWATEMISRAKSAPLIVDRLVKRSPWQADLIVENIPRIAVLRLETEVGDVFDTIIDGLSVPVPLLKVLCIKRGDDFVHFPDNFLGDHAPNLHTLEVRNPFNFPWSSSIFQNLVSFQLIHPSRPRLSLDELFSALSSMPRLERLVLQNCLRHNPTDYPDITIKLPCLRYFQGGDDLRGWTHFLQHLTIPATALRNLTLYYYGTEAQINASFASFIPTLVTFVRAHGNPAESISRLVLDSHHGLKIIACRAIRPDYLSIFVNLHPVFWTGEEQGPPTMVAAAVLPALSSEHLRELDVGPRDTGWSPSLWLDIMARAPGLQSISVEGQAAEMLCIALQMSADATSEGAASLGAAQPSVTLLPALRELSLTGVDFTKVAESTAEYPSFQDCLAARAKERMLQTLVLQGCKIRSEWVDDLRRVVCDVQWEESSIVPEPISTFYTCYSAQSRPSPFP</sequence>
<organism evidence="1 2">
    <name type="scientific">Artomyces pyxidatus</name>
    <dbReference type="NCBI Taxonomy" id="48021"/>
    <lineage>
        <taxon>Eukaryota</taxon>
        <taxon>Fungi</taxon>
        <taxon>Dikarya</taxon>
        <taxon>Basidiomycota</taxon>
        <taxon>Agaricomycotina</taxon>
        <taxon>Agaricomycetes</taxon>
        <taxon>Russulales</taxon>
        <taxon>Auriscalpiaceae</taxon>
        <taxon>Artomyces</taxon>
    </lineage>
</organism>
<evidence type="ECO:0000313" key="1">
    <source>
        <dbReference type="EMBL" id="KAI0058021.1"/>
    </source>
</evidence>
<gene>
    <name evidence="1" type="ORF">BV25DRAFT_1326016</name>
</gene>
<reference evidence="1" key="2">
    <citation type="journal article" date="2022" name="New Phytol.">
        <title>Evolutionary transition to the ectomycorrhizal habit in the genomes of a hyperdiverse lineage of mushroom-forming fungi.</title>
        <authorList>
            <person name="Looney B."/>
            <person name="Miyauchi S."/>
            <person name="Morin E."/>
            <person name="Drula E."/>
            <person name="Courty P.E."/>
            <person name="Kohler A."/>
            <person name="Kuo A."/>
            <person name="LaButti K."/>
            <person name="Pangilinan J."/>
            <person name="Lipzen A."/>
            <person name="Riley R."/>
            <person name="Andreopoulos W."/>
            <person name="He G."/>
            <person name="Johnson J."/>
            <person name="Nolan M."/>
            <person name="Tritt A."/>
            <person name="Barry K.W."/>
            <person name="Grigoriev I.V."/>
            <person name="Nagy L.G."/>
            <person name="Hibbett D."/>
            <person name="Henrissat B."/>
            <person name="Matheny P.B."/>
            <person name="Labbe J."/>
            <person name="Martin F.M."/>
        </authorList>
    </citation>
    <scope>NUCLEOTIDE SEQUENCE</scope>
    <source>
        <strain evidence="1">HHB10654</strain>
    </source>
</reference>
<proteinExistence type="predicted"/>
<reference evidence="1" key="1">
    <citation type="submission" date="2021-03" db="EMBL/GenBank/DDBJ databases">
        <authorList>
            <consortium name="DOE Joint Genome Institute"/>
            <person name="Ahrendt S."/>
            <person name="Looney B.P."/>
            <person name="Miyauchi S."/>
            <person name="Morin E."/>
            <person name="Drula E."/>
            <person name="Courty P.E."/>
            <person name="Chicoki N."/>
            <person name="Fauchery L."/>
            <person name="Kohler A."/>
            <person name="Kuo A."/>
            <person name="Labutti K."/>
            <person name="Pangilinan J."/>
            <person name="Lipzen A."/>
            <person name="Riley R."/>
            <person name="Andreopoulos W."/>
            <person name="He G."/>
            <person name="Johnson J."/>
            <person name="Barry K.W."/>
            <person name="Grigoriev I.V."/>
            <person name="Nagy L."/>
            <person name="Hibbett D."/>
            <person name="Henrissat B."/>
            <person name="Matheny P.B."/>
            <person name="Labbe J."/>
            <person name="Martin F."/>
        </authorList>
    </citation>
    <scope>NUCLEOTIDE SEQUENCE</scope>
    <source>
        <strain evidence="1">HHB10654</strain>
    </source>
</reference>
<protein>
    <submittedName>
        <fullName evidence="1">Uncharacterized protein</fullName>
    </submittedName>
</protein>
<evidence type="ECO:0000313" key="2">
    <source>
        <dbReference type="Proteomes" id="UP000814140"/>
    </source>
</evidence>
<comment type="caution">
    <text evidence="1">The sequence shown here is derived from an EMBL/GenBank/DDBJ whole genome shotgun (WGS) entry which is preliminary data.</text>
</comment>
<accession>A0ACB8SQH6</accession>